<accession>A0A7C4M2N4</accession>
<feature type="compositionally biased region" description="Gly residues" evidence="1">
    <location>
        <begin position="599"/>
        <end position="618"/>
    </location>
</feature>
<protein>
    <submittedName>
        <fullName evidence="6">DUF2207 domain-containing protein</fullName>
    </submittedName>
</protein>
<sequence>MKKILSLAALFVLFLSSLMIPKVSAETLGDIYSDVAQDEVSLENLGIESNGILSEQPNRSYVYDWYIKDFYSEIVVNKDSSLDITENIVADCGNAYNKHGIFRVLPTVYYKEKGRPTKTPINLISITDFEGNPYNFSTIKDSYNNTITWKIGDADITVSGVNNYRIKYHVKNTIRFDNPDFDEFYWNLSGNFWDLEIDRFSASIIFPEEINQGNTQVYNYIGSYGYSMEDGFDYKWVSPNILRIEVNRTLSKEEGITTSVTFPKNIISPYIPTFWEKYGDMIVGIIVLSFPFIVFLICFSLWKKYGNDKPFSRSVAPEFDIPEKMDPIRMGIFMNNGNQKSKFLSAAIVNLAVKGYIKIEEIGKKGFFGASDTRLIKIKESDPSLSEAEKKLINGLFGGSSSVLISSLKNQFYRHLNSIKNAAMNDLVEKRYFEKKGFDLQATFWAIAGVFFIGLFFVPAFFESFMEIVYFIFISSILILVIFGFFMPKRSEEGQDLLLRIRGLKMYMTTAERYRQKFNEKENIFERFLPYAMLFGIVGLWTKKMKDIYGEDYFARHQPIWYIGSFNAGDLNFDSFTSSLNAISDSMASTMSSSPSSSGSGGGGFSGGGGGGGGGGGW</sequence>
<organism evidence="6">
    <name type="scientific">candidate division CPR3 bacterium</name>
    <dbReference type="NCBI Taxonomy" id="2268181"/>
    <lineage>
        <taxon>Bacteria</taxon>
        <taxon>Bacteria division CPR3</taxon>
    </lineage>
</organism>
<dbReference type="Pfam" id="PF09972">
    <property type="entry name" value="DUF2207"/>
    <property type="match status" value="1"/>
</dbReference>
<feature type="transmembrane region" description="Helical" evidence="2">
    <location>
        <begin position="468"/>
        <end position="487"/>
    </location>
</feature>
<evidence type="ECO:0000256" key="3">
    <source>
        <dbReference type="SAM" id="SignalP"/>
    </source>
</evidence>
<feature type="domain" description="DUF2207" evidence="4">
    <location>
        <begin position="67"/>
        <end position="221"/>
    </location>
</feature>
<evidence type="ECO:0000313" key="6">
    <source>
        <dbReference type="EMBL" id="HGT71194.1"/>
    </source>
</evidence>
<keyword evidence="2" id="KW-0472">Membrane</keyword>
<feature type="chain" id="PRO_5028048199" evidence="3">
    <location>
        <begin position="26"/>
        <end position="618"/>
    </location>
</feature>
<keyword evidence="2" id="KW-0812">Transmembrane</keyword>
<keyword evidence="3" id="KW-0732">Signal</keyword>
<dbReference type="InterPro" id="IPR018702">
    <property type="entry name" value="DUF2207"/>
</dbReference>
<feature type="region of interest" description="Disordered" evidence="1">
    <location>
        <begin position="591"/>
        <end position="618"/>
    </location>
</feature>
<feature type="signal peptide" evidence="3">
    <location>
        <begin position="1"/>
        <end position="25"/>
    </location>
</feature>
<dbReference type="EMBL" id="DSYQ01000013">
    <property type="protein sequence ID" value="HGT71194.1"/>
    <property type="molecule type" value="Genomic_DNA"/>
</dbReference>
<evidence type="ECO:0000259" key="4">
    <source>
        <dbReference type="Pfam" id="PF09972"/>
    </source>
</evidence>
<evidence type="ECO:0000256" key="2">
    <source>
        <dbReference type="SAM" id="Phobius"/>
    </source>
</evidence>
<feature type="domain" description="Predicted membrane protein YciQ-like C-terminal" evidence="5">
    <location>
        <begin position="318"/>
        <end position="545"/>
    </location>
</feature>
<comment type="caution">
    <text evidence="6">The sequence shown here is derived from an EMBL/GenBank/DDBJ whole genome shotgun (WGS) entry which is preliminary data.</text>
</comment>
<dbReference type="AlphaFoldDB" id="A0A7C4M2N4"/>
<proteinExistence type="predicted"/>
<feature type="transmembrane region" description="Helical" evidence="2">
    <location>
        <begin position="281"/>
        <end position="302"/>
    </location>
</feature>
<keyword evidence="2" id="KW-1133">Transmembrane helix</keyword>
<reference evidence="6" key="1">
    <citation type="journal article" date="2020" name="mSystems">
        <title>Genome- and Community-Level Interaction Insights into Carbon Utilization and Element Cycling Functions of Hydrothermarchaeota in Hydrothermal Sediment.</title>
        <authorList>
            <person name="Zhou Z."/>
            <person name="Liu Y."/>
            <person name="Xu W."/>
            <person name="Pan J."/>
            <person name="Luo Z.H."/>
            <person name="Li M."/>
        </authorList>
    </citation>
    <scope>NUCLEOTIDE SEQUENCE [LARGE SCALE GENOMIC DNA]</scope>
    <source>
        <strain evidence="6">SpSt-579</strain>
    </source>
</reference>
<dbReference type="InterPro" id="IPR048389">
    <property type="entry name" value="YciQ-like_C"/>
</dbReference>
<evidence type="ECO:0000259" key="5">
    <source>
        <dbReference type="Pfam" id="PF20990"/>
    </source>
</evidence>
<evidence type="ECO:0000256" key="1">
    <source>
        <dbReference type="SAM" id="MobiDB-lite"/>
    </source>
</evidence>
<feature type="transmembrane region" description="Helical" evidence="2">
    <location>
        <begin position="524"/>
        <end position="542"/>
    </location>
</feature>
<dbReference type="Pfam" id="PF20990">
    <property type="entry name" value="DUF2207_C"/>
    <property type="match status" value="1"/>
</dbReference>
<name>A0A7C4M2N4_UNCC3</name>
<feature type="transmembrane region" description="Helical" evidence="2">
    <location>
        <begin position="440"/>
        <end position="462"/>
    </location>
</feature>
<gene>
    <name evidence="6" type="ORF">ENT43_02965</name>
</gene>